<gene>
    <name evidence="2" type="ORF">LU635_14255</name>
</gene>
<keyword evidence="1" id="KW-1133">Transmembrane helix</keyword>
<evidence type="ECO:0000313" key="3">
    <source>
        <dbReference type="Proteomes" id="UP001139344"/>
    </source>
</evidence>
<feature type="transmembrane region" description="Helical" evidence="1">
    <location>
        <begin position="351"/>
        <end position="374"/>
    </location>
</feature>
<organism evidence="2 3">
    <name type="scientific">Christiangramia crocea</name>
    <dbReference type="NCBI Taxonomy" id="2904124"/>
    <lineage>
        <taxon>Bacteria</taxon>
        <taxon>Pseudomonadati</taxon>
        <taxon>Bacteroidota</taxon>
        <taxon>Flavobacteriia</taxon>
        <taxon>Flavobacteriales</taxon>
        <taxon>Flavobacteriaceae</taxon>
        <taxon>Christiangramia</taxon>
    </lineage>
</organism>
<proteinExistence type="predicted"/>
<reference evidence="2" key="1">
    <citation type="submission" date="2021-12" db="EMBL/GenBank/DDBJ databases">
        <title>Description of Gramella crocea sp. nov., a new bacterium isolated from activated sludge.</title>
        <authorList>
            <person name="Zhang X."/>
        </authorList>
    </citation>
    <scope>NUCLEOTIDE SEQUENCE</scope>
    <source>
        <strain evidence="2">YB25</strain>
    </source>
</reference>
<name>A0A9X2A706_9FLAO</name>
<dbReference type="RefSeq" id="WP_240100165.1">
    <property type="nucleotide sequence ID" value="NZ_JAJSON010000025.1"/>
</dbReference>
<keyword evidence="1" id="KW-0812">Transmembrane</keyword>
<comment type="caution">
    <text evidence="2">The sequence shown here is derived from an EMBL/GenBank/DDBJ whole genome shotgun (WGS) entry which is preliminary data.</text>
</comment>
<dbReference type="EMBL" id="JAJSON010000025">
    <property type="protein sequence ID" value="MCG9972809.1"/>
    <property type="molecule type" value="Genomic_DNA"/>
</dbReference>
<dbReference type="Proteomes" id="UP001139344">
    <property type="component" value="Unassembled WGS sequence"/>
</dbReference>
<evidence type="ECO:0000313" key="2">
    <source>
        <dbReference type="EMBL" id="MCG9972809.1"/>
    </source>
</evidence>
<keyword evidence="1" id="KW-0472">Membrane</keyword>
<sequence>MKNIILLLFWMPFFVATGQETKIQLNQKINSLPATQKVKIQEYENSEKKAEEVVNAGSFSLPDNMNKLIIAKYDDQIIKVTEPEKEKMERKFNLNIPKNNLKIIPEYYVFSPNGSDEELIVTPVIINSKPLTYNNEKGYEAELNFIMYSESGNENGQKVKNPIHLEIKSPVLQPDPEQLSIEHVNLPSTRVKVFAKSANDSVELRIITNSNIPEGYPYFLKVTPVLEISTNRHSMQGLGIQEIPISVQFKGSGNSKKEDVIVKSSNGIIDPSSFKLAYNEIKTVKLRSEGLDSINIQASTSSSEVAIQDSNIIVIHQKFPFVFLIFSLIGGLVGALIRFGFQRSKEYPWKLFMAGILMGFLGAVIYYVLGISFFKVEISGAMNEFAVLGFSALCSLLLKPSILGARVSG</sequence>
<dbReference type="AlphaFoldDB" id="A0A9X2A706"/>
<keyword evidence="3" id="KW-1185">Reference proteome</keyword>
<accession>A0A9X2A706</accession>
<feature type="transmembrane region" description="Helical" evidence="1">
    <location>
        <begin position="319"/>
        <end position="339"/>
    </location>
</feature>
<feature type="transmembrane region" description="Helical" evidence="1">
    <location>
        <begin position="380"/>
        <end position="398"/>
    </location>
</feature>
<evidence type="ECO:0000256" key="1">
    <source>
        <dbReference type="SAM" id="Phobius"/>
    </source>
</evidence>
<protein>
    <submittedName>
        <fullName evidence="2">Uncharacterized protein</fullName>
    </submittedName>
</protein>